<dbReference type="GO" id="GO:0005737">
    <property type="term" value="C:cytoplasm"/>
    <property type="evidence" value="ECO:0007669"/>
    <property type="project" value="TreeGrafter"/>
</dbReference>
<protein>
    <recommendedName>
        <fullName evidence="5">Phosphoglycerate mutase</fullName>
    </recommendedName>
</protein>
<sequence length="368" mass="42120">MDQDVKSMGATSSNPREKHEALGEDSLPQPVQQRNVLQEKQKGLFYRFYLRLCEVAIVLSIVLSAISIFSEREESSLQRLRGHFSCSKAGQDYKITYIAIPGFFKQDKSSADPDKIGPAPDRFGLIDHHKHYWTNFDKKIQKLNKKSDSDTSYKVLFLGRHGEGFHNVGMDYYGQDEWDRKWGRKNGNGTITWGPDAQLTDRGVAQAERVHSLWQKELTRGGGIPLPTAFFVSPLIRALHTFQITFAGIVDDPEPLIIENLRDSYGLRTADLRHNKTWIREQYPTYRFEDGFTEQDELWMKDERETDEHTEKRVRGVLDKILTIEDTYLAIVAHSKVVEATFNITKHQDFDVPTGGMAVDVSAPNPSR</sequence>
<dbReference type="CDD" id="cd07040">
    <property type="entry name" value="HP"/>
    <property type="match status" value="1"/>
</dbReference>
<dbReference type="GO" id="GO:0016791">
    <property type="term" value="F:phosphatase activity"/>
    <property type="evidence" value="ECO:0007669"/>
    <property type="project" value="TreeGrafter"/>
</dbReference>
<dbReference type="AlphaFoldDB" id="A0A0C3QDT1"/>
<keyword evidence="2" id="KW-1133">Transmembrane helix</keyword>
<dbReference type="EMBL" id="KN822985">
    <property type="protein sequence ID" value="KIO29220.1"/>
    <property type="molecule type" value="Genomic_DNA"/>
</dbReference>
<evidence type="ECO:0000313" key="3">
    <source>
        <dbReference type="EMBL" id="KIO29220.1"/>
    </source>
</evidence>
<reference evidence="4" key="2">
    <citation type="submission" date="2015-01" db="EMBL/GenBank/DDBJ databases">
        <title>Evolutionary Origins and Diversification of the Mycorrhizal Mutualists.</title>
        <authorList>
            <consortium name="DOE Joint Genome Institute"/>
            <consortium name="Mycorrhizal Genomics Consortium"/>
            <person name="Kohler A."/>
            <person name="Kuo A."/>
            <person name="Nagy L.G."/>
            <person name="Floudas D."/>
            <person name="Copeland A."/>
            <person name="Barry K.W."/>
            <person name="Cichocki N."/>
            <person name="Veneault-Fourrey C."/>
            <person name="LaButti K."/>
            <person name="Lindquist E.A."/>
            <person name="Lipzen A."/>
            <person name="Lundell T."/>
            <person name="Morin E."/>
            <person name="Murat C."/>
            <person name="Riley R."/>
            <person name="Ohm R."/>
            <person name="Sun H."/>
            <person name="Tunlid A."/>
            <person name="Henrissat B."/>
            <person name="Grigoriev I.V."/>
            <person name="Hibbett D.S."/>
            <person name="Martin F."/>
        </authorList>
    </citation>
    <scope>NUCLEOTIDE SEQUENCE [LARGE SCALE GENOMIC DNA]</scope>
    <source>
        <strain evidence="4">MUT 4182</strain>
    </source>
</reference>
<keyword evidence="2" id="KW-0472">Membrane</keyword>
<dbReference type="SUPFAM" id="SSF53254">
    <property type="entry name" value="Phosphoglycerate mutase-like"/>
    <property type="match status" value="1"/>
</dbReference>
<feature type="region of interest" description="Disordered" evidence="1">
    <location>
        <begin position="1"/>
        <end position="32"/>
    </location>
</feature>
<organism evidence="3 4">
    <name type="scientific">Tulasnella calospora MUT 4182</name>
    <dbReference type="NCBI Taxonomy" id="1051891"/>
    <lineage>
        <taxon>Eukaryota</taxon>
        <taxon>Fungi</taxon>
        <taxon>Dikarya</taxon>
        <taxon>Basidiomycota</taxon>
        <taxon>Agaricomycotina</taxon>
        <taxon>Agaricomycetes</taxon>
        <taxon>Cantharellales</taxon>
        <taxon>Tulasnellaceae</taxon>
        <taxon>Tulasnella</taxon>
    </lineage>
</organism>
<dbReference type="InterPro" id="IPR013078">
    <property type="entry name" value="His_Pase_superF_clade-1"/>
</dbReference>
<evidence type="ECO:0000256" key="1">
    <source>
        <dbReference type="SAM" id="MobiDB-lite"/>
    </source>
</evidence>
<keyword evidence="2" id="KW-0812">Transmembrane</keyword>
<dbReference type="OrthoDB" id="496981at2759"/>
<proteinExistence type="predicted"/>
<name>A0A0C3QDT1_9AGAM</name>
<dbReference type="PANTHER" id="PTHR48100:SF1">
    <property type="entry name" value="HISTIDINE PHOSPHATASE FAMILY PROTEIN-RELATED"/>
    <property type="match status" value="1"/>
</dbReference>
<evidence type="ECO:0008006" key="5">
    <source>
        <dbReference type="Google" id="ProtNLM"/>
    </source>
</evidence>
<evidence type="ECO:0000256" key="2">
    <source>
        <dbReference type="SAM" id="Phobius"/>
    </source>
</evidence>
<dbReference type="Gene3D" id="3.40.50.1240">
    <property type="entry name" value="Phosphoglycerate mutase-like"/>
    <property type="match status" value="1"/>
</dbReference>
<dbReference type="PANTHER" id="PTHR48100">
    <property type="entry name" value="BROAD-SPECIFICITY PHOSPHATASE YOR283W-RELATED"/>
    <property type="match status" value="1"/>
</dbReference>
<accession>A0A0C3QDT1</accession>
<gene>
    <name evidence="3" type="ORF">M407DRAFT_171552</name>
</gene>
<dbReference type="Pfam" id="PF00300">
    <property type="entry name" value="His_Phos_1"/>
    <property type="match status" value="1"/>
</dbReference>
<evidence type="ECO:0000313" key="4">
    <source>
        <dbReference type="Proteomes" id="UP000054248"/>
    </source>
</evidence>
<dbReference type="HOGENOM" id="CLU_039184_0_1_1"/>
<reference evidence="3 4" key="1">
    <citation type="submission" date="2014-04" db="EMBL/GenBank/DDBJ databases">
        <authorList>
            <consortium name="DOE Joint Genome Institute"/>
            <person name="Kuo A."/>
            <person name="Girlanda M."/>
            <person name="Perotto S."/>
            <person name="Kohler A."/>
            <person name="Nagy L.G."/>
            <person name="Floudas D."/>
            <person name="Copeland A."/>
            <person name="Barry K.W."/>
            <person name="Cichocki N."/>
            <person name="Veneault-Fourrey C."/>
            <person name="LaButti K."/>
            <person name="Lindquist E.A."/>
            <person name="Lipzen A."/>
            <person name="Lundell T."/>
            <person name="Morin E."/>
            <person name="Murat C."/>
            <person name="Sun H."/>
            <person name="Tunlid A."/>
            <person name="Henrissat B."/>
            <person name="Grigoriev I.V."/>
            <person name="Hibbett D.S."/>
            <person name="Martin F."/>
            <person name="Nordberg H.P."/>
            <person name="Cantor M.N."/>
            <person name="Hua S.X."/>
        </authorList>
    </citation>
    <scope>NUCLEOTIDE SEQUENCE [LARGE SCALE GENOMIC DNA]</scope>
    <source>
        <strain evidence="3 4">MUT 4182</strain>
    </source>
</reference>
<dbReference type="InterPro" id="IPR029033">
    <property type="entry name" value="His_PPase_superfam"/>
</dbReference>
<dbReference type="Proteomes" id="UP000054248">
    <property type="component" value="Unassembled WGS sequence"/>
</dbReference>
<feature type="transmembrane region" description="Helical" evidence="2">
    <location>
        <begin position="48"/>
        <end position="69"/>
    </location>
</feature>
<dbReference type="InterPro" id="IPR050275">
    <property type="entry name" value="PGM_Phosphatase"/>
</dbReference>
<keyword evidence="4" id="KW-1185">Reference proteome</keyword>